<keyword evidence="4" id="KW-1185">Reference proteome</keyword>
<keyword evidence="2" id="KW-0479">Metal-binding</keyword>
<dbReference type="PANTHER" id="PTHR46696:SF1">
    <property type="entry name" value="CYTOCHROME P450 YJIB-RELATED"/>
    <property type="match status" value="1"/>
</dbReference>
<sequence>MQSPEVLFLLGELTTMVGREDPYPRYARLRQISPVVRAQDGALAVTGYADCASVVRDGRFAHMPPDNLLAFVGFPDWREHPALLHLFTSMITLNPPDHTRLRRLVSSAFTARRVQALRPAIERMVDGLLDQLSGDVDFVESFAFPLPVNVIGELLGIPVEDRGQFQSLVRDWAQVLEVISPEVVSRADPAAATIRDYLAGLVEERRRRPADDLVSALVQAQATDDRLSDEEVLSNAAFLFAAGFETTTNLLSNGLAALLAHPDQFKLLAENPALAGPAVEELLRFDSPVQISSRVATERVEIGGVAVEEGERVIAYLGAGNRDPERFADPDCLQLDRPDNSPLSFGGGIHYCLGAPLARLEAQIAFPALVRRFPALAAAGPGQRRNSLTLKGFSSLPIRTTG</sequence>
<dbReference type="PROSITE" id="PS00086">
    <property type="entry name" value="CYTOCHROME_P450"/>
    <property type="match status" value="1"/>
</dbReference>
<protein>
    <submittedName>
        <fullName evidence="3">Cytochrome P-450 like protein</fullName>
    </submittedName>
</protein>
<keyword evidence="2" id="KW-0560">Oxidoreductase</keyword>
<dbReference type="EMBL" id="BSDI01000057">
    <property type="protein sequence ID" value="GLI02277.1"/>
    <property type="molecule type" value="Genomic_DNA"/>
</dbReference>
<accession>A0ABQ5R8Q7</accession>
<dbReference type="InterPro" id="IPR002397">
    <property type="entry name" value="Cyt_P450_B"/>
</dbReference>
<keyword evidence="2" id="KW-0503">Monooxygenase</keyword>
<comment type="similarity">
    <text evidence="1 2">Belongs to the cytochrome P450 family.</text>
</comment>
<dbReference type="Proteomes" id="UP001144280">
    <property type="component" value="Unassembled WGS sequence"/>
</dbReference>
<dbReference type="SUPFAM" id="SSF48264">
    <property type="entry name" value="Cytochrome P450"/>
    <property type="match status" value="1"/>
</dbReference>
<keyword evidence="2" id="KW-0408">Iron</keyword>
<evidence type="ECO:0000256" key="2">
    <source>
        <dbReference type="RuleBase" id="RU000461"/>
    </source>
</evidence>
<dbReference type="InterPro" id="IPR036396">
    <property type="entry name" value="Cyt_P450_sf"/>
</dbReference>
<comment type="caution">
    <text evidence="3">The sequence shown here is derived from an EMBL/GenBank/DDBJ whole genome shotgun (WGS) entry which is preliminary data.</text>
</comment>
<dbReference type="PANTHER" id="PTHR46696">
    <property type="entry name" value="P450, PUTATIVE (EUROFUNG)-RELATED"/>
    <property type="match status" value="1"/>
</dbReference>
<name>A0ABQ5R8Q7_9ACTN</name>
<gene>
    <name evidence="3" type="ORF">Pa4123_75550</name>
</gene>
<dbReference type="PRINTS" id="PR00385">
    <property type="entry name" value="P450"/>
</dbReference>
<proteinExistence type="inferred from homology"/>
<dbReference type="CDD" id="cd20625">
    <property type="entry name" value="CYP164-like"/>
    <property type="match status" value="1"/>
</dbReference>
<dbReference type="InterPro" id="IPR017972">
    <property type="entry name" value="Cyt_P450_CS"/>
</dbReference>
<dbReference type="PRINTS" id="PR00359">
    <property type="entry name" value="BP450"/>
</dbReference>
<organism evidence="3 4">
    <name type="scientific">Phytohabitans aurantiacus</name>
    <dbReference type="NCBI Taxonomy" id="3016789"/>
    <lineage>
        <taxon>Bacteria</taxon>
        <taxon>Bacillati</taxon>
        <taxon>Actinomycetota</taxon>
        <taxon>Actinomycetes</taxon>
        <taxon>Micromonosporales</taxon>
        <taxon>Micromonosporaceae</taxon>
    </lineage>
</organism>
<evidence type="ECO:0000313" key="3">
    <source>
        <dbReference type="EMBL" id="GLI02277.1"/>
    </source>
</evidence>
<dbReference type="Gene3D" id="1.10.630.10">
    <property type="entry name" value="Cytochrome P450"/>
    <property type="match status" value="1"/>
</dbReference>
<dbReference type="Pfam" id="PF00067">
    <property type="entry name" value="p450"/>
    <property type="match status" value="1"/>
</dbReference>
<evidence type="ECO:0000256" key="1">
    <source>
        <dbReference type="ARBA" id="ARBA00010617"/>
    </source>
</evidence>
<keyword evidence="2" id="KW-0349">Heme</keyword>
<evidence type="ECO:0000313" key="4">
    <source>
        <dbReference type="Proteomes" id="UP001144280"/>
    </source>
</evidence>
<dbReference type="InterPro" id="IPR001128">
    <property type="entry name" value="Cyt_P450"/>
</dbReference>
<reference evidence="3" key="1">
    <citation type="submission" date="2022-12" db="EMBL/GenBank/DDBJ databases">
        <title>New Phytohabitans aurantiacus sp. RD004123 nov., an actinomycete isolated from soil.</title>
        <authorList>
            <person name="Triningsih D.W."/>
            <person name="Harunari E."/>
            <person name="Igarashi Y."/>
        </authorList>
    </citation>
    <scope>NUCLEOTIDE SEQUENCE</scope>
    <source>
        <strain evidence="3">RD004123</strain>
    </source>
</reference>